<name>A0ABQ3CFV4_9ACTN</name>
<dbReference type="EMBL" id="BMVN01000003">
    <property type="protein sequence ID" value="GHA09133.1"/>
    <property type="molecule type" value="Genomic_DNA"/>
</dbReference>
<dbReference type="Proteomes" id="UP000653644">
    <property type="component" value="Unassembled WGS sequence"/>
</dbReference>
<dbReference type="RefSeq" id="WP_189882958.1">
    <property type="nucleotide sequence ID" value="NZ_BMVN01000003.1"/>
</dbReference>
<keyword evidence="2" id="KW-1185">Reference proteome</keyword>
<protein>
    <submittedName>
        <fullName evidence="1">Uncharacterized protein</fullName>
    </submittedName>
</protein>
<comment type="caution">
    <text evidence="1">The sequence shown here is derived from an EMBL/GenBank/DDBJ whole genome shotgun (WGS) entry which is preliminary data.</text>
</comment>
<organism evidence="1 2">
    <name type="scientific">Streptomyces canarius</name>
    <dbReference type="NCBI Taxonomy" id="285453"/>
    <lineage>
        <taxon>Bacteria</taxon>
        <taxon>Bacillati</taxon>
        <taxon>Actinomycetota</taxon>
        <taxon>Actinomycetes</taxon>
        <taxon>Kitasatosporales</taxon>
        <taxon>Streptomycetaceae</taxon>
        <taxon>Streptomyces</taxon>
    </lineage>
</organism>
<sequence length="155" mass="16212">MATSSSIRIDEESFAVLAANVDLNTVASGTFVATGLVLTLPSAGTYHLDATVRTVLGTMTTGEGAFITARLYDVTAKAVVPNSEVLAHQITVAAGTSATLLAWNRSAPIQVRYTIPGARTIRLEAARVTQTGITDSASVISDGNGRTTLRYERIA</sequence>
<reference evidence="2" key="1">
    <citation type="journal article" date="2019" name="Int. J. Syst. Evol. Microbiol.">
        <title>The Global Catalogue of Microorganisms (GCM) 10K type strain sequencing project: providing services to taxonomists for standard genome sequencing and annotation.</title>
        <authorList>
            <consortium name="The Broad Institute Genomics Platform"/>
            <consortium name="The Broad Institute Genome Sequencing Center for Infectious Disease"/>
            <person name="Wu L."/>
            <person name="Ma J."/>
        </authorList>
    </citation>
    <scope>NUCLEOTIDE SEQUENCE [LARGE SCALE GENOMIC DNA]</scope>
    <source>
        <strain evidence="2">JCM 4733</strain>
    </source>
</reference>
<evidence type="ECO:0000313" key="1">
    <source>
        <dbReference type="EMBL" id="GHA09133.1"/>
    </source>
</evidence>
<accession>A0ABQ3CFV4</accession>
<gene>
    <name evidence="1" type="ORF">GCM10010345_11950</name>
</gene>
<proteinExistence type="predicted"/>
<evidence type="ECO:0000313" key="2">
    <source>
        <dbReference type="Proteomes" id="UP000653644"/>
    </source>
</evidence>